<keyword evidence="7" id="KW-0574">Periplasm</keyword>
<evidence type="ECO:0000256" key="2">
    <source>
        <dbReference type="ARBA" id="ARBA00011028"/>
    </source>
</evidence>
<dbReference type="PANTHER" id="PTHR42953">
    <property type="entry name" value="HIGH-AFFINITY ZINC UPTAKE SYSTEM PROTEIN ZNUA-RELATED"/>
    <property type="match status" value="1"/>
</dbReference>
<keyword evidence="10" id="KW-0406">Ion transport</keyword>
<dbReference type="Pfam" id="PF01297">
    <property type="entry name" value="ZnuA"/>
    <property type="match status" value="1"/>
</dbReference>
<reference evidence="14 15" key="1">
    <citation type="submission" date="2020-03" db="EMBL/GenBank/DDBJ databases">
        <title>Whole genome sequencing of clinical and environmental type strains of Ochrobactrum.</title>
        <authorList>
            <person name="Dharne M."/>
        </authorList>
    </citation>
    <scope>NUCLEOTIDE SEQUENCE [LARGE SCALE GENOMIC DNA]</scope>
    <source>
        <strain evidence="14 15">CIP 109452</strain>
    </source>
</reference>
<evidence type="ECO:0000256" key="1">
    <source>
        <dbReference type="ARBA" id="ARBA00004418"/>
    </source>
</evidence>
<keyword evidence="8" id="KW-0862">Zinc</keyword>
<dbReference type="SUPFAM" id="SSF53807">
    <property type="entry name" value="Helical backbone' metal receptor"/>
    <property type="match status" value="1"/>
</dbReference>
<feature type="chain" id="PRO_5046796525" description="High-affinity zinc uptake system protein ZnuA" evidence="13">
    <location>
        <begin position="24"/>
        <end position="353"/>
    </location>
</feature>
<comment type="similarity">
    <text evidence="2">Belongs to the bacterial solute-binding protein 9 family.</text>
</comment>
<evidence type="ECO:0000313" key="14">
    <source>
        <dbReference type="EMBL" id="NKC04004.1"/>
    </source>
</evidence>
<evidence type="ECO:0000256" key="13">
    <source>
        <dbReference type="SAM" id="SignalP"/>
    </source>
</evidence>
<keyword evidence="5" id="KW-0479">Metal-binding</keyword>
<gene>
    <name evidence="14" type="primary">znuA</name>
    <name evidence="14" type="ORF">HED55_14340</name>
</gene>
<dbReference type="Proteomes" id="UP000704467">
    <property type="component" value="Unassembled WGS sequence"/>
</dbReference>
<evidence type="ECO:0000256" key="6">
    <source>
        <dbReference type="ARBA" id="ARBA00022729"/>
    </source>
</evidence>
<name>A0ABX1DM02_9HYPH</name>
<dbReference type="RefSeq" id="WP_138787314.1">
    <property type="nucleotide sequence ID" value="NZ_JBHEEQ010000025.1"/>
</dbReference>
<dbReference type="InterPro" id="IPR035520">
    <property type="entry name" value="ZnuA"/>
</dbReference>
<keyword evidence="11" id="KW-1015">Disulfide bond</keyword>
<keyword evidence="15" id="KW-1185">Reference proteome</keyword>
<evidence type="ECO:0000256" key="9">
    <source>
        <dbReference type="ARBA" id="ARBA00022906"/>
    </source>
</evidence>
<dbReference type="CDD" id="cd01019">
    <property type="entry name" value="ZnuA"/>
    <property type="match status" value="1"/>
</dbReference>
<keyword evidence="4" id="KW-0813">Transport</keyword>
<feature type="region of interest" description="Disordered" evidence="12">
    <location>
        <begin position="120"/>
        <end position="180"/>
    </location>
</feature>
<dbReference type="EMBL" id="JAAVLN010000002">
    <property type="protein sequence ID" value="NKC04004.1"/>
    <property type="molecule type" value="Genomic_DNA"/>
</dbReference>
<evidence type="ECO:0000256" key="5">
    <source>
        <dbReference type="ARBA" id="ARBA00022723"/>
    </source>
</evidence>
<proteinExistence type="inferred from homology"/>
<protein>
    <recommendedName>
        <fullName evidence="3">High-affinity zinc uptake system protein ZnuA</fullName>
    </recommendedName>
</protein>
<dbReference type="InterPro" id="IPR006127">
    <property type="entry name" value="ZnuA-like"/>
</dbReference>
<dbReference type="InterPro" id="IPR050492">
    <property type="entry name" value="Bact_metal-bind_prot9"/>
</dbReference>
<sequence>MKHLRSLLLASAFLTGLGGSAFAAERDGVVVSIKPLHSLVSAVMQGVGEPKLIVQGAGSEHVYSLKPSDAEAIEHAKVIFWAGPSMETFLDKPIDTLGEGAKVVALGESEGLTRLKFREGGPFEAHDHGHEGEGHSEAGEGHSHEGHDHADKHDDDDKKEAEAGHDHAAEASEGAHEHHHHGEYDLHFWLDPENGKVLVTNIAKVLSENDPAHAAQYEQNAKNYAEKLDALTKDIATELQPVKDKPFVVFHDAYQYFENRFGVKAAGSITVSPEKAPGAARIQQIHDKIKSLKVACVFSEPQFEPKLVNTVIDGTDAKTGVLDPLGAELKDGPDLYPQLIRNLADSLKGCLSS</sequence>
<evidence type="ECO:0000256" key="3">
    <source>
        <dbReference type="ARBA" id="ARBA00015915"/>
    </source>
</evidence>
<evidence type="ECO:0000256" key="8">
    <source>
        <dbReference type="ARBA" id="ARBA00022833"/>
    </source>
</evidence>
<evidence type="ECO:0000313" key="15">
    <source>
        <dbReference type="Proteomes" id="UP000704467"/>
    </source>
</evidence>
<evidence type="ECO:0000256" key="10">
    <source>
        <dbReference type="ARBA" id="ARBA00023065"/>
    </source>
</evidence>
<feature type="signal peptide" evidence="13">
    <location>
        <begin position="1"/>
        <end position="23"/>
    </location>
</feature>
<evidence type="ECO:0000256" key="11">
    <source>
        <dbReference type="ARBA" id="ARBA00023157"/>
    </source>
</evidence>
<comment type="caution">
    <text evidence="14">The sequence shown here is derived from an EMBL/GenBank/DDBJ whole genome shotgun (WGS) entry which is preliminary data.</text>
</comment>
<dbReference type="PANTHER" id="PTHR42953:SF3">
    <property type="entry name" value="HIGH-AFFINITY ZINC UPTAKE SYSTEM PROTEIN ZNUA"/>
    <property type="match status" value="1"/>
</dbReference>
<dbReference type="NCBIfam" id="NF007091">
    <property type="entry name" value="PRK09545.1"/>
    <property type="match status" value="1"/>
</dbReference>
<comment type="subcellular location">
    <subcellularLocation>
        <location evidence="1">Periplasm</location>
    </subcellularLocation>
</comment>
<accession>A0ABX1DM02</accession>
<keyword evidence="6 13" id="KW-0732">Signal</keyword>
<organism evidence="14 15">
    <name type="scientific">Brucella haematophila</name>
    <dbReference type="NCBI Taxonomy" id="419474"/>
    <lineage>
        <taxon>Bacteria</taxon>
        <taxon>Pseudomonadati</taxon>
        <taxon>Pseudomonadota</taxon>
        <taxon>Alphaproteobacteria</taxon>
        <taxon>Hyphomicrobiales</taxon>
        <taxon>Brucellaceae</taxon>
        <taxon>Brucella/Ochrobactrum group</taxon>
        <taxon>Brucella</taxon>
    </lineage>
</organism>
<evidence type="ECO:0000256" key="7">
    <source>
        <dbReference type="ARBA" id="ARBA00022764"/>
    </source>
</evidence>
<keyword evidence="9" id="KW-0864">Zinc transport</keyword>
<dbReference type="Gene3D" id="3.40.50.1980">
    <property type="entry name" value="Nitrogenase molybdenum iron protein domain"/>
    <property type="match status" value="2"/>
</dbReference>
<evidence type="ECO:0000256" key="4">
    <source>
        <dbReference type="ARBA" id="ARBA00022448"/>
    </source>
</evidence>
<evidence type="ECO:0000256" key="12">
    <source>
        <dbReference type="SAM" id="MobiDB-lite"/>
    </source>
</evidence>